<reference evidence="2" key="1">
    <citation type="submission" date="2017-12" db="EMBL/GenBank/DDBJ databases">
        <title>First report on the novel genomospecies/subspecies of Pectobacterium carotovorum in Russia.</title>
        <authorList>
            <person name="Shirshikov F.V."/>
            <person name="Miroshnikov K."/>
            <person name="Toshakov S.V."/>
            <person name="Kabanova A.P."/>
            <person name="Barannik A.P."/>
            <person name="Shneider M."/>
            <person name="Ignatov A.N."/>
            <person name="Miroshnikov K.A."/>
        </authorList>
    </citation>
    <scope>NUCLEOTIDE SEQUENCE [LARGE SCALE GENOMIC DNA]</scope>
    <source>
        <strain evidence="2">F131</strain>
    </source>
</reference>
<name>A0A855M9W6_9GAMM</name>
<dbReference type="EMBL" id="PDVW01000061">
    <property type="protein sequence ID" value="POY47976.1"/>
    <property type="molecule type" value="Genomic_DNA"/>
</dbReference>
<sequence>MHKTFLSYHHANEQDLKNGIIEAFAGASFIDKSVSDGDISTNVSEDYIIRKIREDYLGDSTVTVVLIGTETASRPFVNSEIQASLWGENPGGLIGVIRDEIYSSVFSSGVCSDTSCNCGIGIRTIDWGYEHYLPWLIKKNHSFSKLVPHYDYMDVYCSLVKYSDFIGNSEFYINQAFDKRNIMEPAAKKNPADVPAIRTNLLW</sequence>
<evidence type="ECO:0000313" key="2">
    <source>
        <dbReference type="EMBL" id="POY47976.1"/>
    </source>
</evidence>
<dbReference type="AlphaFoldDB" id="A0A855M9W6"/>
<accession>A0A855M9W6</accession>
<feature type="domain" description="Thoeris protein ThsB TIR-like" evidence="1">
    <location>
        <begin position="5"/>
        <end position="96"/>
    </location>
</feature>
<proteinExistence type="predicted"/>
<gene>
    <name evidence="2" type="ORF">F131LOC_04293</name>
</gene>
<protein>
    <recommendedName>
        <fullName evidence="1">Thoeris protein ThsB TIR-like domain-containing protein</fullName>
    </recommendedName>
</protein>
<dbReference type="Pfam" id="PF08937">
    <property type="entry name" value="ThsB_TIR"/>
    <property type="match status" value="1"/>
</dbReference>
<comment type="caution">
    <text evidence="2">The sequence shown here is derived from an EMBL/GenBank/DDBJ whole genome shotgun (WGS) entry which is preliminary data.</text>
</comment>
<evidence type="ECO:0000259" key="1">
    <source>
        <dbReference type="Pfam" id="PF08937"/>
    </source>
</evidence>
<organism evidence="2">
    <name type="scientific">Pectobacterium versatile</name>
    <dbReference type="NCBI Taxonomy" id="2488639"/>
    <lineage>
        <taxon>Bacteria</taxon>
        <taxon>Pseudomonadati</taxon>
        <taxon>Pseudomonadota</taxon>
        <taxon>Gammaproteobacteria</taxon>
        <taxon>Enterobacterales</taxon>
        <taxon>Pectobacteriaceae</taxon>
        <taxon>Pectobacterium</taxon>
    </lineage>
</organism>
<dbReference type="InterPro" id="IPR015032">
    <property type="entry name" value="ThsB__TIR-like_domain"/>
</dbReference>